<keyword evidence="3" id="KW-1185">Reference proteome</keyword>
<dbReference type="RefSeq" id="XP_005718762.1">
    <property type="nucleotide sequence ID" value="XM_005718705.1"/>
</dbReference>
<dbReference type="Proteomes" id="UP000012073">
    <property type="component" value="Unassembled WGS sequence"/>
</dbReference>
<proteinExistence type="predicted"/>
<feature type="chain" id="PRO_5004442890" description="Secreted protein" evidence="1">
    <location>
        <begin position="28"/>
        <end position="100"/>
    </location>
</feature>
<evidence type="ECO:0000313" key="2">
    <source>
        <dbReference type="EMBL" id="CDF38857.1"/>
    </source>
</evidence>
<evidence type="ECO:0008006" key="4">
    <source>
        <dbReference type="Google" id="ProtNLM"/>
    </source>
</evidence>
<dbReference type="EMBL" id="HG001975">
    <property type="protein sequence ID" value="CDF38857.1"/>
    <property type="molecule type" value="Genomic_DNA"/>
</dbReference>
<dbReference type="KEGG" id="ccp:CHC_T00006351001"/>
<accession>R7QK09</accession>
<dbReference type="AlphaFoldDB" id="R7QK09"/>
<evidence type="ECO:0000256" key="1">
    <source>
        <dbReference type="SAM" id="SignalP"/>
    </source>
</evidence>
<feature type="signal peptide" evidence="1">
    <location>
        <begin position="1"/>
        <end position="27"/>
    </location>
</feature>
<keyword evidence="1" id="KW-0732">Signal</keyword>
<sequence>MILLLDAGRPWRHRGSGLLWCLCFVFGTGHLGCSDHCTTSHSCSEGRRMGCAVWWVRYKRPPLPPCAIAFLRFENTVFFFWGDGVVSIGCYLLFQCYYSR</sequence>
<dbReference type="GeneID" id="17326481"/>
<organism evidence="2 3">
    <name type="scientific">Chondrus crispus</name>
    <name type="common">Carrageen Irish moss</name>
    <name type="synonym">Polymorpha crispa</name>
    <dbReference type="NCBI Taxonomy" id="2769"/>
    <lineage>
        <taxon>Eukaryota</taxon>
        <taxon>Rhodophyta</taxon>
        <taxon>Florideophyceae</taxon>
        <taxon>Rhodymeniophycidae</taxon>
        <taxon>Gigartinales</taxon>
        <taxon>Gigartinaceae</taxon>
        <taxon>Chondrus</taxon>
    </lineage>
</organism>
<name>R7QK09_CHOCR</name>
<dbReference type="Gramene" id="CDF38857">
    <property type="protein sequence ID" value="CDF38857"/>
    <property type="gene ID" value="CHC_T00006351001"/>
</dbReference>
<protein>
    <recommendedName>
        <fullName evidence="4">Secreted protein</fullName>
    </recommendedName>
</protein>
<gene>
    <name evidence="2" type="ORF">CHC_T00006351001</name>
</gene>
<reference evidence="3" key="1">
    <citation type="journal article" date="2013" name="Proc. Natl. Acad. Sci. U.S.A.">
        <title>Genome structure and metabolic features in the red seaweed Chondrus crispus shed light on evolution of the Archaeplastida.</title>
        <authorList>
            <person name="Collen J."/>
            <person name="Porcel B."/>
            <person name="Carre W."/>
            <person name="Ball S.G."/>
            <person name="Chaparro C."/>
            <person name="Tonon T."/>
            <person name="Barbeyron T."/>
            <person name="Michel G."/>
            <person name="Noel B."/>
            <person name="Valentin K."/>
            <person name="Elias M."/>
            <person name="Artiguenave F."/>
            <person name="Arun A."/>
            <person name="Aury J.M."/>
            <person name="Barbosa-Neto J.F."/>
            <person name="Bothwell J.H."/>
            <person name="Bouget F.Y."/>
            <person name="Brillet L."/>
            <person name="Cabello-Hurtado F."/>
            <person name="Capella-Gutierrez S."/>
            <person name="Charrier B."/>
            <person name="Cladiere L."/>
            <person name="Cock J.M."/>
            <person name="Coelho S.M."/>
            <person name="Colleoni C."/>
            <person name="Czjzek M."/>
            <person name="Da Silva C."/>
            <person name="Delage L."/>
            <person name="Denoeud F."/>
            <person name="Deschamps P."/>
            <person name="Dittami S.M."/>
            <person name="Gabaldon T."/>
            <person name="Gachon C.M."/>
            <person name="Groisillier A."/>
            <person name="Herve C."/>
            <person name="Jabbari K."/>
            <person name="Katinka M."/>
            <person name="Kloareg B."/>
            <person name="Kowalczyk N."/>
            <person name="Labadie K."/>
            <person name="Leblanc C."/>
            <person name="Lopez P.J."/>
            <person name="McLachlan D.H."/>
            <person name="Meslet-Cladiere L."/>
            <person name="Moustafa A."/>
            <person name="Nehr Z."/>
            <person name="Nyvall Collen P."/>
            <person name="Panaud O."/>
            <person name="Partensky F."/>
            <person name="Poulain J."/>
            <person name="Rensing S.A."/>
            <person name="Rousvoal S."/>
            <person name="Samson G."/>
            <person name="Symeonidi A."/>
            <person name="Weissenbach J."/>
            <person name="Zambounis A."/>
            <person name="Wincker P."/>
            <person name="Boyen C."/>
        </authorList>
    </citation>
    <scope>NUCLEOTIDE SEQUENCE [LARGE SCALE GENOMIC DNA]</scope>
    <source>
        <strain evidence="3">cv. Stackhouse</strain>
    </source>
</reference>
<evidence type="ECO:0000313" key="3">
    <source>
        <dbReference type="Proteomes" id="UP000012073"/>
    </source>
</evidence>